<proteinExistence type="predicted"/>
<protein>
    <submittedName>
        <fullName evidence="4">BamA/TamA family outer membrane protein</fullName>
    </submittedName>
</protein>
<dbReference type="AlphaFoldDB" id="A0A929PUS5"/>
<evidence type="ECO:0000313" key="4">
    <source>
        <dbReference type="EMBL" id="MBE9660261.1"/>
    </source>
</evidence>
<gene>
    <name evidence="4" type="ORF">IRJ16_00045</name>
</gene>
<reference evidence="4" key="1">
    <citation type="submission" date="2020-10" db="EMBL/GenBank/DDBJ databases">
        <title>Mucilaginibacter mali sp. nov., isolated from rhizosphere soil of apple orchard.</title>
        <authorList>
            <person name="Lee J.-S."/>
            <person name="Kim H.S."/>
            <person name="Kim J.-S."/>
        </authorList>
    </citation>
    <scope>NUCLEOTIDE SEQUENCE</scope>
    <source>
        <strain evidence="4">KCTC 22746</strain>
    </source>
</reference>
<organism evidence="4 5">
    <name type="scientific">Mucilaginibacter myungsuensis</name>
    <dbReference type="NCBI Taxonomy" id="649104"/>
    <lineage>
        <taxon>Bacteria</taxon>
        <taxon>Pseudomonadati</taxon>
        <taxon>Bacteroidota</taxon>
        <taxon>Sphingobacteriia</taxon>
        <taxon>Sphingobacteriales</taxon>
        <taxon>Sphingobacteriaceae</taxon>
        <taxon>Mucilaginibacter</taxon>
    </lineage>
</organism>
<evidence type="ECO:0000256" key="1">
    <source>
        <dbReference type="ARBA" id="ARBA00004370"/>
    </source>
</evidence>
<dbReference type="InterPro" id="IPR000184">
    <property type="entry name" value="Bac_surfAg_D15"/>
</dbReference>
<name>A0A929PUS5_9SPHI</name>
<accession>A0A929PUS5</accession>
<dbReference type="Pfam" id="PF01103">
    <property type="entry name" value="Omp85"/>
    <property type="match status" value="1"/>
</dbReference>
<dbReference type="Gene3D" id="2.40.160.50">
    <property type="entry name" value="membrane protein fhac: a member of the omp85/tpsb transporter family"/>
    <property type="match status" value="1"/>
</dbReference>
<comment type="subcellular location">
    <subcellularLocation>
        <location evidence="1">Membrane</location>
    </subcellularLocation>
</comment>
<evidence type="ECO:0000259" key="3">
    <source>
        <dbReference type="Pfam" id="PF01103"/>
    </source>
</evidence>
<dbReference type="RefSeq" id="WP_194109469.1">
    <property type="nucleotide sequence ID" value="NZ_JADFFL010000001.1"/>
</dbReference>
<sequence length="864" mass="98586">MAFSSLYGHLTRIAFVALSLSFPDPGFSQTRSSTADSITIAVEPIYDKASKAHRIVFGEGYRKLWSTPVKMRILNIKKEKGGLKITQLGGGQQTKSLRLEDPTGQEWVIRTIQKYPDKALPPTLRKTIAADIIQDQVVAEHPFSAVVVPPLAEALGIPHANPEIVYVPDDPAFGEYQKNFANQVFLFEEREPLDAKKTDNTDKLREKLMEDNDNRLDQKMYLRARLLDMVVGDWDRHSDQWRWEKTKDDTGAIYKPVPRDRDQVFYTTSGIVPWLVSHHLLMSKFQSYESHIRSVTKWNFNARYIDREFMTRLDEQDWREAIQEVQNKLSDGLITRSMKRMPDTIYKMCGNDLIKKMKSRRDELMTTGIEYYRFLAKVVEIVGTDKHEFIDITNEANGKLTVTINKQKKDGEKEQVIYKRTFIPEITNEIRIYGMGGEDDFKVHGRTQPGITVRMIGGNDEDKFKIDSNITGKNNLYVYDRSDEKNKLPKYGNAHIRTSTDTIVNNYNRKSYVYDFFQPLILGSYNRDYGVQFLGKFIWQKQGFRKEPYASQQSVTLNYGFGAHALLVAYNGEFIKAIRKNDLLVNVTSMGPNYTTFFFGVGNNSQFVNSGTMKSRYYRNVYNYMSTDIRLRRAINDWTVTAGIAGAYYNADSDDNANRYLNIYDQQHPDQDVFHGQGIVGLVSSTTLDTRNKSIVPTRGIRWHTSLTAMKSLDNDARSYGQLQTELSFFIRPTGDSTFVIANRIGGGTTIGSAAYFQQLKLGGNQNLRGYYSWRFTGKTMAFNNLELRMKIADVRSYLLPGTIGLIGFNDIGRVWSPGEASDKLHVGYGGGFFFLPGQLVLVQGLVGFSNEGVYPYVSAGFRF</sequence>
<evidence type="ECO:0000256" key="2">
    <source>
        <dbReference type="ARBA" id="ARBA00023136"/>
    </source>
</evidence>
<evidence type="ECO:0000313" key="5">
    <source>
        <dbReference type="Proteomes" id="UP000622475"/>
    </source>
</evidence>
<dbReference type="Proteomes" id="UP000622475">
    <property type="component" value="Unassembled WGS sequence"/>
</dbReference>
<comment type="caution">
    <text evidence="4">The sequence shown here is derived from an EMBL/GenBank/DDBJ whole genome shotgun (WGS) entry which is preliminary data.</text>
</comment>
<keyword evidence="2" id="KW-0472">Membrane</keyword>
<feature type="domain" description="Bacterial surface antigen (D15)" evidence="3">
    <location>
        <begin position="604"/>
        <end position="824"/>
    </location>
</feature>
<dbReference type="EMBL" id="JADFFL010000001">
    <property type="protein sequence ID" value="MBE9660261.1"/>
    <property type="molecule type" value="Genomic_DNA"/>
</dbReference>
<keyword evidence="5" id="KW-1185">Reference proteome</keyword>
<dbReference type="GO" id="GO:0019867">
    <property type="term" value="C:outer membrane"/>
    <property type="evidence" value="ECO:0007669"/>
    <property type="project" value="InterPro"/>
</dbReference>